<dbReference type="EMBL" id="CDMY01000540">
    <property type="protein sequence ID" value="CEM21287.1"/>
    <property type="molecule type" value="Genomic_DNA"/>
</dbReference>
<evidence type="ECO:0000313" key="2">
    <source>
        <dbReference type="EMBL" id="CEM21287.1"/>
    </source>
</evidence>
<proteinExistence type="predicted"/>
<dbReference type="Proteomes" id="UP000041254">
    <property type="component" value="Unassembled WGS sequence"/>
</dbReference>
<dbReference type="AlphaFoldDB" id="A0A0G4G096"/>
<gene>
    <name evidence="2" type="ORF">Vbra_22641</name>
</gene>
<dbReference type="InParanoid" id="A0A0G4G096"/>
<dbReference type="VEuPathDB" id="CryptoDB:Vbra_22641"/>
<sequence>MSSSLPKPRRCPLGCLPSNSDGKRKPSLMTCLPKCGSSSRGQPTNDVEEEASPSVQDARHVPKEDGQGDPPSRGQEEGSDASGDVVSKEESQIHDSPAKQELPPTEGDEEPSWSPPLPFNPSVVSMERPAVGLTPVGAGTEVCAGGALLCEMPSERDEGDGGAASLSASNTGAEEQSAEALETQPMQLVLVSDMQPAMAMDHQEASRQLPWAGLARPAGAQRPYEQFWHNPTCDPTWPSDCTDPVSCFLQAELSIIIAFNNFDKARMTRAKDLLGMSLQLAEQWKLACRRHWWLGIAQR</sequence>
<feature type="compositionally biased region" description="Polar residues" evidence="1">
    <location>
        <begin position="36"/>
        <end position="45"/>
    </location>
</feature>
<feature type="region of interest" description="Disordered" evidence="1">
    <location>
        <begin position="1"/>
        <end position="121"/>
    </location>
</feature>
<feature type="compositionally biased region" description="Basic and acidic residues" evidence="1">
    <location>
        <begin position="57"/>
        <end position="66"/>
    </location>
</feature>
<reference evidence="2 3" key="1">
    <citation type="submission" date="2014-11" db="EMBL/GenBank/DDBJ databases">
        <authorList>
            <person name="Zhu J."/>
            <person name="Qi W."/>
            <person name="Song R."/>
        </authorList>
    </citation>
    <scope>NUCLEOTIDE SEQUENCE [LARGE SCALE GENOMIC DNA]</scope>
</reference>
<evidence type="ECO:0000313" key="3">
    <source>
        <dbReference type="Proteomes" id="UP000041254"/>
    </source>
</evidence>
<keyword evidence="3" id="KW-1185">Reference proteome</keyword>
<accession>A0A0G4G096</accession>
<feature type="region of interest" description="Disordered" evidence="1">
    <location>
        <begin position="153"/>
        <end position="179"/>
    </location>
</feature>
<evidence type="ECO:0000256" key="1">
    <source>
        <dbReference type="SAM" id="MobiDB-lite"/>
    </source>
</evidence>
<protein>
    <submittedName>
        <fullName evidence="2">Uncharacterized protein</fullName>
    </submittedName>
</protein>
<feature type="compositionally biased region" description="Basic and acidic residues" evidence="1">
    <location>
        <begin position="86"/>
        <end position="98"/>
    </location>
</feature>
<name>A0A0G4G096_VITBC</name>
<organism evidence="2 3">
    <name type="scientific">Vitrella brassicaformis (strain CCMP3155)</name>
    <dbReference type="NCBI Taxonomy" id="1169540"/>
    <lineage>
        <taxon>Eukaryota</taxon>
        <taxon>Sar</taxon>
        <taxon>Alveolata</taxon>
        <taxon>Colpodellida</taxon>
        <taxon>Vitrellaceae</taxon>
        <taxon>Vitrella</taxon>
    </lineage>
</organism>